<comment type="subunit">
    <text evidence="16">Homotetramer. Interacts with PCTP.</text>
</comment>
<evidence type="ECO:0000259" key="23">
    <source>
        <dbReference type="Pfam" id="PF03061"/>
    </source>
</evidence>
<feature type="compositionally biased region" description="Low complexity" evidence="20">
    <location>
        <begin position="529"/>
        <end position="548"/>
    </location>
</feature>
<evidence type="ECO:0000256" key="12">
    <source>
        <dbReference type="ARBA" id="ARBA00023212"/>
    </source>
</evidence>
<dbReference type="OrthoDB" id="306876at2759"/>
<dbReference type="GO" id="GO:0047617">
    <property type="term" value="F:fatty acyl-CoA hydrolase activity"/>
    <property type="evidence" value="ECO:0007669"/>
    <property type="project" value="InterPro"/>
</dbReference>
<dbReference type="GO" id="GO:0016020">
    <property type="term" value="C:membrane"/>
    <property type="evidence" value="ECO:0007669"/>
    <property type="project" value="InterPro"/>
</dbReference>
<comment type="caution">
    <text evidence="24">The sequence shown here is derived from an EMBL/GenBank/DDBJ whole genome shotgun (WGS) entry which is preliminary data.</text>
</comment>
<dbReference type="NCBIfam" id="TIGR00369">
    <property type="entry name" value="unchar_dom_1"/>
    <property type="match status" value="1"/>
</dbReference>
<feature type="transmembrane region" description="Helical" evidence="21">
    <location>
        <begin position="179"/>
        <end position="201"/>
    </location>
</feature>
<feature type="region of interest" description="Disordered" evidence="20">
    <location>
        <begin position="511"/>
        <end position="607"/>
    </location>
</feature>
<accession>A0A2P6VQV6</accession>
<keyword evidence="8" id="KW-0378">Hydrolase</keyword>
<dbReference type="SUPFAM" id="SSF54637">
    <property type="entry name" value="Thioesterase/thiol ester dehydrase-isomerase"/>
    <property type="match status" value="1"/>
</dbReference>
<proteinExistence type="inferred from homology"/>
<dbReference type="SUPFAM" id="SSF103481">
    <property type="entry name" value="Multidrug resistance efflux transporter EmrE"/>
    <property type="match status" value="2"/>
</dbReference>
<feature type="transmembrane region" description="Helical" evidence="21">
    <location>
        <begin position="329"/>
        <end position="346"/>
    </location>
</feature>
<dbReference type="GO" id="GO:0005819">
    <property type="term" value="C:spindle"/>
    <property type="evidence" value="ECO:0007669"/>
    <property type="project" value="UniProtKB-SubCell"/>
</dbReference>
<keyword evidence="10" id="KW-0443">Lipid metabolism</keyword>
<dbReference type="InterPro" id="IPR037185">
    <property type="entry name" value="EmrE-like"/>
</dbReference>
<dbReference type="InterPro" id="IPR039298">
    <property type="entry name" value="ACOT13"/>
</dbReference>
<dbReference type="CDD" id="cd03443">
    <property type="entry name" value="PaaI_thioesterase"/>
    <property type="match status" value="1"/>
</dbReference>
<dbReference type="PANTHER" id="PTHR21660:SF1">
    <property type="entry name" value="ACYL-COENZYME A THIOESTERASE 13"/>
    <property type="match status" value="1"/>
</dbReference>
<evidence type="ECO:0000256" key="3">
    <source>
        <dbReference type="ARBA" id="ARBA00004186"/>
    </source>
</evidence>
<feature type="transmembrane region" description="Helical" evidence="21">
    <location>
        <begin position="271"/>
        <end position="291"/>
    </location>
</feature>
<feature type="compositionally biased region" description="Pro residues" evidence="20">
    <location>
        <begin position="518"/>
        <end position="528"/>
    </location>
</feature>
<keyword evidence="12" id="KW-0206">Cytoskeleton</keyword>
<evidence type="ECO:0000256" key="5">
    <source>
        <dbReference type="ARBA" id="ARBA00007635"/>
    </source>
</evidence>
<feature type="compositionally biased region" description="Low complexity" evidence="20">
    <location>
        <begin position="1104"/>
        <end position="1117"/>
    </location>
</feature>
<evidence type="ECO:0000256" key="10">
    <source>
        <dbReference type="ARBA" id="ARBA00023098"/>
    </source>
</evidence>
<comment type="subcellular location">
    <subcellularLocation>
        <location evidence="3">Cytoplasm</location>
        <location evidence="3">Cytoskeleton</location>
        <location evidence="3">Spindle</location>
    </subcellularLocation>
    <subcellularLocation>
        <location evidence="4">Cytoplasm</location>
        <location evidence="4">Cytosol</location>
    </subcellularLocation>
    <subcellularLocation>
        <location evidence="2">Mitochondrion</location>
    </subcellularLocation>
    <subcellularLocation>
        <location evidence="1">Nucleus</location>
    </subcellularLocation>
</comment>
<keyword evidence="21" id="KW-0812">Transmembrane</keyword>
<dbReference type="AlphaFoldDB" id="A0A2P6VQV6"/>
<evidence type="ECO:0000256" key="2">
    <source>
        <dbReference type="ARBA" id="ARBA00004173"/>
    </source>
</evidence>
<evidence type="ECO:0000256" key="11">
    <source>
        <dbReference type="ARBA" id="ARBA00023128"/>
    </source>
</evidence>
<keyword evidence="11" id="KW-0496">Mitochondrion</keyword>
<evidence type="ECO:0000313" key="24">
    <source>
        <dbReference type="EMBL" id="PSC76483.1"/>
    </source>
</evidence>
<feature type="compositionally biased region" description="Low complexity" evidence="20">
    <location>
        <begin position="1125"/>
        <end position="1134"/>
    </location>
</feature>
<dbReference type="InterPro" id="IPR029069">
    <property type="entry name" value="HotDog_dom_sf"/>
</dbReference>
<dbReference type="FunFam" id="3.10.129.10:FF:000021">
    <property type="entry name" value="Acyl-coenzyme A thioesterase 13"/>
    <property type="match status" value="1"/>
</dbReference>
<keyword evidence="13" id="KW-0539">Nucleus</keyword>
<feature type="transmembrane region" description="Helical" evidence="21">
    <location>
        <begin position="207"/>
        <end position="229"/>
    </location>
</feature>
<evidence type="ECO:0000256" key="9">
    <source>
        <dbReference type="ARBA" id="ARBA00022990"/>
    </source>
</evidence>
<evidence type="ECO:0000256" key="19">
    <source>
        <dbReference type="ARBA" id="ARBA00083956"/>
    </source>
</evidence>
<evidence type="ECO:0000256" key="6">
    <source>
        <dbReference type="ARBA" id="ARBA00008324"/>
    </source>
</evidence>
<keyword evidence="21" id="KW-1133">Transmembrane helix</keyword>
<evidence type="ECO:0000256" key="14">
    <source>
        <dbReference type="ARBA" id="ARBA00052976"/>
    </source>
</evidence>
<dbReference type="Pfam" id="PF03061">
    <property type="entry name" value="4HBT"/>
    <property type="match status" value="1"/>
</dbReference>
<evidence type="ECO:0000256" key="16">
    <source>
        <dbReference type="ARBA" id="ARBA00064709"/>
    </source>
</evidence>
<feature type="region of interest" description="Disordered" evidence="20">
    <location>
        <begin position="399"/>
        <end position="426"/>
    </location>
</feature>
<evidence type="ECO:0000256" key="21">
    <source>
        <dbReference type="SAM" id="Phobius"/>
    </source>
</evidence>
<evidence type="ECO:0000259" key="22">
    <source>
        <dbReference type="Pfam" id="PF00892"/>
    </source>
</evidence>
<organism evidence="24 25">
    <name type="scientific">Micractinium conductrix</name>
    <dbReference type="NCBI Taxonomy" id="554055"/>
    <lineage>
        <taxon>Eukaryota</taxon>
        <taxon>Viridiplantae</taxon>
        <taxon>Chlorophyta</taxon>
        <taxon>core chlorophytes</taxon>
        <taxon>Trebouxiophyceae</taxon>
        <taxon>Chlorellales</taxon>
        <taxon>Chlorellaceae</taxon>
        <taxon>Chlorella clade</taxon>
        <taxon>Micractinium</taxon>
    </lineage>
</organism>
<comment type="catalytic activity">
    <reaction evidence="14">
        <text>a fatty acyl-CoA + H2O = a fatty acid + CoA + H(+)</text>
        <dbReference type="Rhea" id="RHEA:16781"/>
        <dbReference type="ChEBI" id="CHEBI:15377"/>
        <dbReference type="ChEBI" id="CHEBI:15378"/>
        <dbReference type="ChEBI" id="CHEBI:28868"/>
        <dbReference type="ChEBI" id="CHEBI:57287"/>
        <dbReference type="ChEBI" id="CHEBI:77636"/>
    </reaction>
    <physiologicalReaction direction="left-to-right" evidence="14">
        <dbReference type="Rhea" id="RHEA:16782"/>
    </physiologicalReaction>
</comment>
<dbReference type="EMBL" id="LHPF02000001">
    <property type="protein sequence ID" value="PSC76483.1"/>
    <property type="molecule type" value="Genomic_DNA"/>
</dbReference>
<dbReference type="GO" id="GO:0006629">
    <property type="term" value="P:lipid metabolic process"/>
    <property type="evidence" value="ECO:0007669"/>
    <property type="project" value="UniProtKB-KW"/>
</dbReference>
<evidence type="ECO:0000256" key="15">
    <source>
        <dbReference type="ARBA" id="ARBA00058205"/>
    </source>
</evidence>
<keyword evidence="7" id="KW-0963">Cytoplasm</keyword>
<evidence type="ECO:0000256" key="1">
    <source>
        <dbReference type="ARBA" id="ARBA00004123"/>
    </source>
</evidence>
<dbReference type="GO" id="GO:0005829">
    <property type="term" value="C:cytosol"/>
    <property type="evidence" value="ECO:0007669"/>
    <property type="project" value="UniProtKB-SubCell"/>
</dbReference>
<feature type="domain" description="EamA" evidence="22">
    <location>
        <begin position="63"/>
        <end position="194"/>
    </location>
</feature>
<feature type="transmembrane region" description="Helical" evidence="21">
    <location>
        <begin position="91"/>
        <end position="113"/>
    </location>
</feature>
<feature type="compositionally biased region" description="Low complexity" evidence="20">
    <location>
        <begin position="575"/>
        <end position="595"/>
    </location>
</feature>
<dbReference type="InterPro" id="IPR003736">
    <property type="entry name" value="PAAI_dom"/>
</dbReference>
<comment type="similarity">
    <text evidence="6">Belongs to the thioesterase PaaI family.</text>
</comment>
<keyword evidence="25" id="KW-1185">Reference proteome</keyword>
<comment type="function">
    <text evidence="15">Catalyzes the hydrolysis of acyl-CoAs into free fatty acids and coenzyme A (CoASH), regulating their respective intracellular levels. Has acyl-CoA thioesterase activity towards medium (C12) and long-chain (C18) fatty acyl-CoA substrates. Can also hydrolyze 3-hydroxyphenylacetyl-CoA and 3,4-dihydroxyphenylacetyl-CoA (in vitro). May play a role in controlling adaptive thermogenesis.</text>
</comment>
<evidence type="ECO:0000256" key="4">
    <source>
        <dbReference type="ARBA" id="ARBA00004514"/>
    </source>
</evidence>
<dbReference type="Proteomes" id="UP000239649">
    <property type="component" value="Unassembled WGS sequence"/>
</dbReference>
<gene>
    <name evidence="24" type="primary">g587</name>
    <name evidence="24" type="ORF">C2E20_0587</name>
</gene>
<feature type="transmembrane region" description="Helical" evidence="21">
    <location>
        <begin position="153"/>
        <end position="172"/>
    </location>
</feature>
<feature type="region of interest" description="Disordered" evidence="20">
    <location>
        <begin position="439"/>
        <end position="476"/>
    </location>
</feature>
<sequence length="1134" mass="116886">MADGLRAPLLPRPASAATASSDDGPPPHLTLTASHVAIDPRAAEETLEAVAAARAEHRRELKGLALNALSTVFGTGMSLCAKISGSQGIGVFEIVLTRSIILVLFTGPPLLVSRVNPFRDKSRRWLLVLRGVLGFLSVSSLYLAVSLLPLADASVLSFLSPIFVAALSPIILHEKTSSSTLLGIPIAMVGVVLVAQPALLFGGQDGISILGVGVGIMQAMFNSLARMAVRALSMGSNEPMASIIFGQGAISCVGAAIMCGATRRFVIPTQAPVWAALLIGGFLGYLYQLALTGGLQRARAAPAVAMSYLSVIWGILADVFIFYDLPDALSLVGAALICTSSLFVAFSQRKQAAALKAAAREAQEVVTAASRASLAASRGSLTAEPAAAEPSAPATLGEVAADGEPHHQGSAALRDNPLLRGGSGEVRAGSAALREPLLEGSEEHWSGGSGGSSSGSGSTSDDWASAEEASRHGSLATAASWRTADEDGPLLGAPSLKAEVKEAVAAAAAAARDELPAPTTPAAPPPLAPLSGSAASLGALSGASPSGGSPDGGSPGRSPFAAEALERSGSDQTLSCLGSSDSLSSSCMSRQSSGDAGSWQPATKRDAKATNARLMQAHSPQEIFSIVVEHLADLDSINITAALQRLAKLLSSDDHHHPSGHGGHGDGAADRHALKEAVLASPVFQALASMMVEQCNSGLFNAQSTANAWWAVAKLHAVEQPASVEMVGALENALVACLTSPADSAKPNAQGVSSIWYSLGRLASDGYAPSPLALQLLWDRTHKLTLNFDSQGIANVLWAFGQLRKKHGEAFPVRTEVLASLSFVVQRIAPNFAVQGLSCSAVGCANLGPALRPAVLPLMLVLVRESLRRVHHFNLQAMANMTSAIARLAPLAEAEPTKALLAAFDAHAASLCALQKTQDATALWSALRACGPPPPLAAMSTELAMAFLRSVSTHRDAATGEPLQFDTTALSTLHSLHAERGRVTAEMPVTHAVANRYGTLHGGCIATLVDTVGSAALVTVSPKGGVSLTINVNYLSKVPLGGSVRIEAQVVRSGRTIAVIDVQVKDAANGAVVAQGTHVKFIAEAEPTMEALIAAQAEAEAEARQAAARRAAGGDQPEQQRRQQGKQQAPRSRL</sequence>
<evidence type="ECO:0000256" key="13">
    <source>
        <dbReference type="ARBA" id="ARBA00023242"/>
    </source>
</evidence>
<dbReference type="GO" id="GO:0005739">
    <property type="term" value="C:mitochondrion"/>
    <property type="evidence" value="ECO:0007669"/>
    <property type="project" value="UniProtKB-SubCell"/>
</dbReference>
<evidence type="ECO:0000256" key="7">
    <source>
        <dbReference type="ARBA" id="ARBA00022490"/>
    </source>
</evidence>
<evidence type="ECO:0000313" key="25">
    <source>
        <dbReference type="Proteomes" id="UP000239649"/>
    </source>
</evidence>
<dbReference type="InterPro" id="IPR000620">
    <property type="entry name" value="EamA_dom"/>
</dbReference>
<dbReference type="InterPro" id="IPR006683">
    <property type="entry name" value="Thioestr_dom"/>
</dbReference>
<feature type="transmembrane region" description="Helical" evidence="21">
    <location>
        <begin position="303"/>
        <end position="323"/>
    </location>
</feature>
<comment type="similarity">
    <text evidence="5">Belongs to the drug/metabolite transporter (DMT) superfamily. Plant drug/metabolite exporter (P-DME) (TC 2.A.7.4) family.</text>
</comment>
<dbReference type="PANTHER" id="PTHR21660">
    <property type="entry name" value="THIOESTERASE SUPERFAMILY MEMBER-RELATED"/>
    <property type="match status" value="1"/>
</dbReference>
<keyword evidence="9" id="KW-0007">Acetylation</keyword>
<dbReference type="Gene3D" id="3.10.129.10">
    <property type="entry name" value="Hotdog Thioesterase"/>
    <property type="match status" value="1"/>
</dbReference>
<evidence type="ECO:0000256" key="18">
    <source>
        <dbReference type="ARBA" id="ARBA00081533"/>
    </source>
</evidence>
<evidence type="ECO:0000256" key="8">
    <source>
        <dbReference type="ARBA" id="ARBA00022801"/>
    </source>
</evidence>
<feature type="transmembrane region" description="Helical" evidence="21">
    <location>
        <begin position="125"/>
        <end position="147"/>
    </location>
</feature>
<feature type="domain" description="Thioesterase" evidence="23">
    <location>
        <begin position="997"/>
        <end position="1068"/>
    </location>
</feature>
<evidence type="ECO:0000256" key="20">
    <source>
        <dbReference type="SAM" id="MobiDB-lite"/>
    </source>
</evidence>
<dbReference type="Gene3D" id="1.10.3730.20">
    <property type="match status" value="1"/>
</dbReference>
<name>A0A2P6VQV6_9CHLO</name>
<keyword evidence="21" id="KW-0472">Membrane</keyword>
<protein>
    <recommendedName>
        <fullName evidence="17">Acyl-coenzyme A thioesterase 13</fullName>
    </recommendedName>
    <alternativeName>
        <fullName evidence="18">Hotdog-fold thioesterase superfamily member 2</fullName>
    </alternativeName>
    <alternativeName>
        <fullName evidence="19">Thioesterase superfamily member 2</fullName>
    </alternativeName>
</protein>
<reference evidence="24 25" key="1">
    <citation type="journal article" date="2018" name="Plant J.">
        <title>Genome sequences of Chlorella sorokiniana UTEX 1602 and Micractinium conductrix SAG 241.80: implications to maltose excretion by a green alga.</title>
        <authorList>
            <person name="Arriola M.B."/>
            <person name="Velmurugan N."/>
            <person name="Zhang Y."/>
            <person name="Plunkett M.H."/>
            <person name="Hondzo H."/>
            <person name="Barney B.M."/>
        </authorList>
    </citation>
    <scope>NUCLEOTIDE SEQUENCE [LARGE SCALE GENOMIC DNA]</scope>
    <source>
        <strain evidence="24 25">SAG 241.80</strain>
    </source>
</reference>
<evidence type="ECO:0000256" key="17">
    <source>
        <dbReference type="ARBA" id="ARBA00067273"/>
    </source>
</evidence>
<dbReference type="GO" id="GO:0005634">
    <property type="term" value="C:nucleus"/>
    <property type="evidence" value="ECO:0007669"/>
    <property type="project" value="UniProtKB-SubCell"/>
</dbReference>
<dbReference type="Pfam" id="PF00892">
    <property type="entry name" value="EamA"/>
    <property type="match status" value="1"/>
</dbReference>
<feature type="region of interest" description="Disordered" evidence="20">
    <location>
        <begin position="1104"/>
        <end position="1134"/>
    </location>
</feature>